<sequence length="296" mass="33047">MASFPNSNRTLIRSSNITNAPPDFPFAIEGCGDYTGNMVQILSLALSHLPLVIYDTRNGVRSPYGFKAWFKSDEVSTYVRQILWSIATAQTLKGLMPEPKIPTAPRFACITPATIHLYSFLPPDWGLQCDMLGQVASFYLGGSSYIFICPYFWHFQVVPPRRNCPSVVRNEFRGDYHSNFAEFSMYIIIHEMVHFYLGTASLSPQTKPPETYPINDVVALNIEDSIHNPMNYQYYLAMVLQSCIAFPNPDRPPFSPVQRNGTEAGATTIASAIATQSLTSVSNADTEMDIPSATTW</sequence>
<keyword evidence="2" id="KW-1185">Reference proteome</keyword>
<proteinExistence type="predicted"/>
<evidence type="ECO:0000313" key="2">
    <source>
        <dbReference type="Proteomes" id="UP001590950"/>
    </source>
</evidence>
<accession>A0ABR3ZYM7</accession>
<evidence type="ECO:0000313" key="1">
    <source>
        <dbReference type="EMBL" id="KAL2038789.1"/>
    </source>
</evidence>
<comment type="caution">
    <text evidence="1">The sequence shown here is derived from an EMBL/GenBank/DDBJ whole genome shotgun (WGS) entry which is preliminary data.</text>
</comment>
<dbReference type="Proteomes" id="UP001590950">
    <property type="component" value="Unassembled WGS sequence"/>
</dbReference>
<reference evidence="1 2" key="1">
    <citation type="submission" date="2024-09" db="EMBL/GenBank/DDBJ databases">
        <title>Rethinking Asexuality: The Enigmatic Case of Functional Sexual Genes in Lepraria (Stereocaulaceae).</title>
        <authorList>
            <person name="Doellman M."/>
            <person name="Sun Y."/>
            <person name="Barcenas-Pena A."/>
            <person name="Lumbsch H.T."/>
            <person name="Grewe F."/>
        </authorList>
    </citation>
    <scope>NUCLEOTIDE SEQUENCE [LARGE SCALE GENOMIC DNA]</scope>
    <source>
        <strain evidence="1 2">Mercado 3170</strain>
    </source>
</reference>
<protein>
    <submittedName>
        <fullName evidence="1">Uncharacterized protein</fullName>
    </submittedName>
</protein>
<dbReference type="SUPFAM" id="SSF55486">
    <property type="entry name" value="Metalloproteases ('zincins'), catalytic domain"/>
    <property type="match status" value="1"/>
</dbReference>
<name>A0ABR3ZYM7_9LECA</name>
<organism evidence="1 2">
    <name type="scientific">Stereocaulon virgatum</name>
    <dbReference type="NCBI Taxonomy" id="373712"/>
    <lineage>
        <taxon>Eukaryota</taxon>
        <taxon>Fungi</taxon>
        <taxon>Dikarya</taxon>
        <taxon>Ascomycota</taxon>
        <taxon>Pezizomycotina</taxon>
        <taxon>Lecanoromycetes</taxon>
        <taxon>OSLEUM clade</taxon>
        <taxon>Lecanoromycetidae</taxon>
        <taxon>Lecanorales</taxon>
        <taxon>Lecanorineae</taxon>
        <taxon>Stereocaulaceae</taxon>
        <taxon>Stereocaulon</taxon>
    </lineage>
</organism>
<dbReference type="Gene3D" id="3.40.390.10">
    <property type="entry name" value="Collagenase (Catalytic Domain)"/>
    <property type="match status" value="1"/>
</dbReference>
<dbReference type="EMBL" id="JBEFKJ010000030">
    <property type="protein sequence ID" value="KAL2038789.1"/>
    <property type="molecule type" value="Genomic_DNA"/>
</dbReference>
<gene>
    <name evidence="1" type="ORF">N7G274_008547</name>
</gene>
<dbReference type="InterPro" id="IPR024079">
    <property type="entry name" value="MetalloPept_cat_dom_sf"/>
</dbReference>